<dbReference type="GO" id="GO:0051536">
    <property type="term" value="F:iron-sulfur cluster binding"/>
    <property type="evidence" value="ECO:0007669"/>
    <property type="project" value="InterPro"/>
</dbReference>
<dbReference type="PANTHER" id="PTHR10093">
    <property type="entry name" value="IRON-SULFUR CLUSTER ASSEMBLY ENZYME NIFU HOMOLOG"/>
    <property type="match status" value="1"/>
</dbReference>
<dbReference type="OrthoDB" id="9808097at2"/>
<evidence type="ECO:0000313" key="2">
    <source>
        <dbReference type="EMBL" id="ORE88326.1"/>
    </source>
</evidence>
<dbReference type="SUPFAM" id="SSF82649">
    <property type="entry name" value="SufE/NifU"/>
    <property type="match status" value="1"/>
</dbReference>
<dbReference type="AlphaFoldDB" id="A0A1Y1SFC0"/>
<dbReference type="GO" id="GO:0016226">
    <property type="term" value="P:iron-sulfur cluster assembly"/>
    <property type="evidence" value="ECO:0007669"/>
    <property type="project" value="InterPro"/>
</dbReference>
<dbReference type="Proteomes" id="UP000192342">
    <property type="component" value="Unassembled WGS sequence"/>
</dbReference>
<sequence length="135" mass="14756">MNPSAYSDKIWKLFREPRRHGCFEAEQKPSRGRATTPASHAVLQLELLVAPDGRIDDALFQALGCPYLIATGAWLCAHVTGRRRDAMATLEPRLIAEQLDLPAVKRYCAVMAVEALNQALDDAPTVEAVSAPTAE</sequence>
<dbReference type="GO" id="GO:0005506">
    <property type="term" value="F:iron ion binding"/>
    <property type="evidence" value="ECO:0007669"/>
    <property type="project" value="InterPro"/>
</dbReference>
<dbReference type="Pfam" id="PF01592">
    <property type="entry name" value="NifU_N"/>
    <property type="match status" value="1"/>
</dbReference>
<dbReference type="STRING" id="1317117.ATO7_00585"/>
<name>A0A1Y1SFC0_9GAMM</name>
<keyword evidence="3" id="KW-1185">Reference proteome</keyword>
<evidence type="ECO:0000259" key="1">
    <source>
        <dbReference type="Pfam" id="PF01592"/>
    </source>
</evidence>
<feature type="domain" description="NIF system FeS cluster assembly NifU N-terminal" evidence="1">
    <location>
        <begin position="5"/>
        <end position="122"/>
    </location>
</feature>
<dbReference type="EMBL" id="AQQV01000001">
    <property type="protein sequence ID" value="ORE88326.1"/>
    <property type="molecule type" value="Genomic_DNA"/>
</dbReference>
<dbReference type="RefSeq" id="WP_083558980.1">
    <property type="nucleotide sequence ID" value="NZ_AQQV01000001.1"/>
</dbReference>
<accession>A0A1Y1SFC0</accession>
<organism evidence="2 3">
    <name type="scientific">Oceanococcus atlanticus</name>
    <dbReference type="NCBI Taxonomy" id="1317117"/>
    <lineage>
        <taxon>Bacteria</taxon>
        <taxon>Pseudomonadati</taxon>
        <taxon>Pseudomonadota</taxon>
        <taxon>Gammaproteobacteria</taxon>
        <taxon>Chromatiales</taxon>
        <taxon>Oceanococcaceae</taxon>
        <taxon>Oceanococcus</taxon>
    </lineage>
</organism>
<gene>
    <name evidence="2" type="ORF">ATO7_00585</name>
</gene>
<protein>
    <submittedName>
        <fullName evidence="2">Scaffold protein</fullName>
    </submittedName>
</protein>
<proteinExistence type="predicted"/>
<comment type="caution">
    <text evidence="2">The sequence shown here is derived from an EMBL/GenBank/DDBJ whole genome shotgun (WGS) entry which is preliminary data.</text>
</comment>
<evidence type="ECO:0000313" key="3">
    <source>
        <dbReference type="Proteomes" id="UP000192342"/>
    </source>
</evidence>
<dbReference type="Gene3D" id="3.90.1010.10">
    <property type="match status" value="1"/>
</dbReference>
<dbReference type="InterPro" id="IPR002871">
    <property type="entry name" value="NIF_FeS_clus_asmbl_NifU_N"/>
</dbReference>
<reference evidence="2 3" key="1">
    <citation type="submission" date="2013-04" db="EMBL/GenBank/DDBJ databases">
        <title>Oceanococcus atlanticus 22II-S10r2 Genome Sequencing.</title>
        <authorList>
            <person name="Lai Q."/>
            <person name="Li G."/>
            <person name="Shao Z."/>
        </authorList>
    </citation>
    <scope>NUCLEOTIDE SEQUENCE [LARGE SCALE GENOMIC DNA]</scope>
    <source>
        <strain evidence="2 3">22II-S10r2</strain>
    </source>
</reference>